<reference evidence="7" key="2">
    <citation type="submission" date="2015-01" db="EMBL/GenBank/DDBJ databases">
        <title>Evolutionary Origins and Diversification of the Mycorrhizal Mutualists.</title>
        <authorList>
            <consortium name="DOE Joint Genome Institute"/>
            <consortium name="Mycorrhizal Genomics Consortium"/>
            <person name="Kohler A."/>
            <person name="Kuo A."/>
            <person name="Nagy L.G."/>
            <person name="Floudas D."/>
            <person name="Copeland A."/>
            <person name="Barry K.W."/>
            <person name="Cichocki N."/>
            <person name="Veneault-Fourrey C."/>
            <person name="LaButti K."/>
            <person name="Lindquist E.A."/>
            <person name="Lipzen A."/>
            <person name="Lundell T."/>
            <person name="Morin E."/>
            <person name="Murat C."/>
            <person name="Riley R."/>
            <person name="Ohm R."/>
            <person name="Sun H."/>
            <person name="Tunlid A."/>
            <person name="Henrissat B."/>
            <person name="Grigoriev I.V."/>
            <person name="Hibbett D.S."/>
            <person name="Martin F."/>
        </authorList>
    </citation>
    <scope>NUCLEOTIDE SEQUENCE [LARGE SCALE GENOMIC DNA]</scope>
    <source>
        <strain evidence="7">h7</strain>
    </source>
</reference>
<dbReference type="GO" id="GO:0051321">
    <property type="term" value="P:meiotic cell cycle"/>
    <property type="evidence" value="ECO:0007669"/>
    <property type="project" value="UniProtKB-UniRule"/>
</dbReference>
<dbReference type="AlphaFoldDB" id="A0A0C2XQ56"/>
<evidence type="ECO:0000313" key="7">
    <source>
        <dbReference type="Proteomes" id="UP000053424"/>
    </source>
</evidence>
<evidence type="ECO:0000256" key="2">
    <source>
        <dbReference type="RuleBase" id="RU368069"/>
    </source>
</evidence>
<keyword evidence="7" id="KW-1185">Reference proteome</keyword>
<feature type="domain" description="GATOR1 complex protein NPRL3 C-terminal HTH" evidence="5">
    <location>
        <begin position="661"/>
        <end position="721"/>
    </location>
</feature>
<feature type="region of interest" description="Disordered" evidence="3">
    <location>
        <begin position="167"/>
        <end position="209"/>
    </location>
</feature>
<comment type="similarity">
    <text evidence="1 2">Belongs to the NPR3 family.</text>
</comment>
<dbReference type="GO" id="GO:1990130">
    <property type="term" value="C:GATOR1 complex"/>
    <property type="evidence" value="ECO:0007669"/>
    <property type="project" value="TreeGrafter"/>
</dbReference>
<evidence type="ECO:0000256" key="4">
    <source>
        <dbReference type="SAM" id="SignalP"/>
    </source>
</evidence>
<evidence type="ECO:0000259" key="5">
    <source>
        <dbReference type="Pfam" id="PF24064"/>
    </source>
</evidence>
<protein>
    <recommendedName>
        <fullName evidence="2">Nitrogen permease regulator 3</fullName>
    </recommendedName>
    <alternativeName>
        <fullName evidence="2">Required for meiotic nuclear division protein 11</fullName>
    </alternativeName>
</protein>
<feature type="signal peptide" evidence="4">
    <location>
        <begin position="1"/>
        <end position="17"/>
    </location>
</feature>
<sequence length="726" mass="82416">MAETLLALLLVTTSAKGSYLVFRWPEAPARSPRLCRPKPNDCLSLSLLDNPWRASHSQDATDKAEVLPQNDFVQNPDYCWPRPVLQDRSISFTHSTRHPVSRPARDRTTPYEKPTLSNDYDRAFGYSAEYLANLLCPQRSMCHQKFELVVDDLAFIGHPVCAEPDPDGGWRFKPEKIKTGSRGREDGDPGNSASPHMEEATPTSEPSSASKSTWLQTFHLTMVLDLPDPSSSASGNLAKYFNILYEQIAFTVTAVLYQEQDNCFAKGEPFSKYVDRALEVSSIAAAMKTMYEAIKTSSMAYVTINNLPLELQLPPYLDTLLHSQSDQETDFFDPSDDEDSSNWGLHMTLGWKLPSMAPWKTLLLLDIDNDMDPHMILRGPHENAEDRTFAEGLVRFLEIASVTLSLFEMANLLDWDLESQVYPIVRWLVLHRRAKIVDVVHSGLKTVFALPPKFGAPLSELSAAFREAFPHPSIPPLAQILATISTSASKQTENHFFASVVKSKEKELIRMYHDVVLWMLKRDMLITLHLRIRIVATLELKRRVKEQRESKMTRKSGKINPVGRIHSDSDEDAYSSNDLNRTTSLFPARKPLQFSRRISSNESGRSEISELNFQEEDIIDRLDIPNDSVSSNSEPDEDDSGWDTTEDHLGPSMINDPGKATPMQRRWLSAMSDGIEPAIAKRFELINQYFDGKRSDDEILYRADISRRQLREVLHHYDDYLSDTME</sequence>
<dbReference type="GO" id="GO:0010508">
    <property type="term" value="P:positive regulation of autophagy"/>
    <property type="evidence" value="ECO:0007669"/>
    <property type="project" value="TreeGrafter"/>
</dbReference>
<proteinExistence type="inferred from homology"/>
<dbReference type="PANTHER" id="PTHR13153:SF5">
    <property type="entry name" value="GATOR COMPLEX PROTEIN NPRL3"/>
    <property type="match status" value="1"/>
</dbReference>
<dbReference type="InterPro" id="IPR005365">
    <property type="entry name" value="Npr3"/>
</dbReference>
<dbReference type="PANTHER" id="PTHR13153">
    <property type="entry name" value="CGTHBA PROTEIN -14 GENE PROTEIN"/>
    <property type="match status" value="1"/>
</dbReference>
<feature type="chain" id="PRO_5002158810" description="Nitrogen permease regulator 3" evidence="4">
    <location>
        <begin position="18"/>
        <end position="726"/>
    </location>
</feature>
<gene>
    <name evidence="6" type="ORF">M413DRAFT_28937</name>
</gene>
<evidence type="ECO:0000256" key="1">
    <source>
        <dbReference type="ARBA" id="ARBA00010546"/>
    </source>
</evidence>
<dbReference type="HOGENOM" id="CLU_021922_0_0_1"/>
<keyword evidence="2" id="KW-0469">Meiosis</keyword>
<evidence type="ECO:0000256" key="3">
    <source>
        <dbReference type="SAM" id="MobiDB-lite"/>
    </source>
</evidence>
<dbReference type="Proteomes" id="UP000053424">
    <property type="component" value="Unassembled WGS sequence"/>
</dbReference>
<dbReference type="GO" id="GO:0005774">
    <property type="term" value="C:vacuolar membrane"/>
    <property type="evidence" value="ECO:0007669"/>
    <property type="project" value="UniProtKB-SubCell"/>
</dbReference>
<dbReference type="GO" id="GO:1904262">
    <property type="term" value="P:negative regulation of TORC1 signaling"/>
    <property type="evidence" value="ECO:0007669"/>
    <property type="project" value="TreeGrafter"/>
</dbReference>
<dbReference type="InterPro" id="IPR056603">
    <property type="entry name" value="HTH_NPRL3"/>
</dbReference>
<dbReference type="EMBL" id="KN831784">
    <property type="protein sequence ID" value="KIM39743.1"/>
    <property type="molecule type" value="Genomic_DNA"/>
</dbReference>
<dbReference type="GO" id="GO:0034198">
    <property type="term" value="P:cellular response to amino acid starvation"/>
    <property type="evidence" value="ECO:0007669"/>
    <property type="project" value="TreeGrafter"/>
</dbReference>
<dbReference type="OrthoDB" id="18648at2759"/>
<dbReference type="Pfam" id="PF03666">
    <property type="entry name" value="NPR3"/>
    <property type="match status" value="1"/>
</dbReference>
<comment type="subcellular location">
    <subcellularLocation>
        <location evidence="2">Vacuole membrane</location>
        <topology evidence="2">Peripheral membrane protein</topology>
    </subcellularLocation>
</comment>
<accession>A0A0C2XQ56</accession>
<organism evidence="6 7">
    <name type="scientific">Hebeloma cylindrosporum</name>
    <dbReference type="NCBI Taxonomy" id="76867"/>
    <lineage>
        <taxon>Eukaryota</taxon>
        <taxon>Fungi</taxon>
        <taxon>Dikarya</taxon>
        <taxon>Basidiomycota</taxon>
        <taxon>Agaricomycotina</taxon>
        <taxon>Agaricomycetes</taxon>
        <taxon>Agaricomycetidae</taxon>
        <taxon>Agaricales</taxon>
        <taxon>Agaricineae</taxon>
        <taxon>Hymenogastraceae</taxon>
        <taxon>Hebeloma</taxon>
    </lineage>
</organism>
<feature type="region of interest" description="Disordered" evidence="3">
    <location>
        <begin position="95"/>
        <end position="116"/>
    </location>
</feature>
<feature type="compositionally biased region" description="Basic and acidic residues" evidence="3">
    <location>
        <begin position="168"/>
        <end position="187"/>
    </location>
</feature>
<reference evidence="6 7" key="1">
    <citation type="submission" date="2014-04" db="EMBL/GenBank/DDBJ databases">
        <authorList>
            <consortium name="DOE Joint Genome Institute"/>
            <person name="Kuo A."/>
            <person name="Gay G."/>
            <person name="Dore J."/>
            <person name="Kohler A."/>
            <person name="Nagy L.G."/>
            <person name="Floudas D."/>
            <person name="Copeland A."/>
            <person name="Barry K.W."/>
            <person name="Cichocki N."/>
            <person name="Veneault-Fourrey C."/>
            <person name="LaButti K."/>
            <person name="Lindquist E.A."/>
            <person name="Lipzen A."/>
            <person name="Lundell T."/>
            <person name="Morin E."/>
            <person name="Murat C."/>
            <person name="Sun H."/>
            <person name="Tunlid A."/>
            <person name="Henrissat B."/>
            <person name="Grigoriev I.V."/>
            <person name="Hibbett D.S."/>
            <person name="Martin F."/>
            <person name="Nordberg H.P."/>
            <person name="Cantor M.N."/>
            <person name="Hua S.X."/>
        </authorList>
    </citation>
    <scope>NUCLEOTIDE SEQUENCE [LARGE SCALE GENOMIC DNA]</scope>
    <source>
        <strain evidence="7">h7</strain>
    </source>
</reference>
<dbReference type="STRING" id="686832.A0A0C2XQ56"/>
<name>A0A0C2XQ56_HEBCY</name>
<dbReference type="Pfam" id="PF24064">
    <property type="entry name" value="HTH_NPRL3"/>
    <property type="match status" value="1"/>
</dbReference>
<comment type="function">
    <text evidence="2">Mediates inactivation of the TORC1 complex in response to amino acid starvation. Required for meiotic nuclear division.</text>
</comment>
<keyword evidence="2 4" id="KW-0732">Signal</keyword>
<evidence type="ECO:0000313" key="6">
    <source>
        <dbReference type="EMBL" id="KIM39743.1"/>
    </source>
</evidence>
<feature type="region of interest" description="Disordered" evidence="3">
    <location>
        <begin position="545"/>
        <end position="579"/>
    </location>
</feature>
<feature type="region of interest" description="Disordered" evidence="3">
    <location>
        <begin position="622"/>
        <end position="660"/>
    </location>
</feature>
<dbReference type="GO" id="GO:0038202">
    <property type="term" value="P:TORC1 signaling"/>
    <property type="evidence" value="ECO:0007669"/>
    <property type="project" value="TreeGrafter"/>
</dbReference>